<evidence type="ECO:0008006" key="3">
    <source>
        <dbReference type="Google" id="ProtNLM"/>
    </source>
</evidence>
<gene>
    <name evidence="2" type="ORF">OHV25_37370</name>
</gene>
<dbReference type="EMBL" id="CP108253">
    <property type="protein sequence ID" value="WTU44851.1"/>
    <property type="molecule type" value="Genomic_DNA"/>
</dbReference>
<protein>
    <recommendedName>
        <fullName evidence="3">Secreted protein</fullName>
    </recommendedName>
</protein>
<organism evidence="2">
    <name type="scientific">Streptomyces sp. NBC_00060</name>
    <dbReference type="NCBI Taxonomy" id="2975636"/>
    <lineage>
        <taxon>Bacteria</taxon>
        <taxon>Bacillati</taxon>
        <taxon>Actinomycetota</taxon>
        <taxon>Actinomycetes</taxon>
        <taxon>Kitasatosporales</taxon>
        <taxon>Streptomycetaceae</taxon>
        <taxon>Streptomyces</taxon>
    </lineage>
</organism>
<name>A0AAU2HD42_9ACTN</name>
<reference evidence="2" key="1">
    <citation type="submission" date="2022-10" db="EMBL/GenBank/DDBJ databases">
        <title>The complete genomes of actinobacterial strains from the NBC collection.</title>
        <authorList>
            <person name="Joergensen T.S."/>
            <person name="Alvarez Arevalo M."/>
            <person name="Sterndorff E.B."/>
            <person name="Faurdal D."/>
            <person name="Vuksanovic O."/>
            <person name="Mourched A.-S."/>
            <person name="Charusanti P."/>
            <person name="Shaw S."/>
            <person name="Blin K."/>
            <person name="Weber T."/>
        </authorList>
    </citation>
    <scope>NUCLEOTIDE SEQUENCE</scope>
    <source>
        <strain evidence="2">NBC_00060</strain>
    </source>
</reference>
<sequence length="184" mass="19700">MNAGVVGLVGAAIGAVSAVLGAVVNGWFGRSNAKGQRQLEWTIHQREPRAKAYTEFLDQMTTVTIEILKRQLSLERVTADGTLPPEQSGSAEQLLADWKLAVTLCARVKVEGPEGVARAAGALIQSAGAMFDEQGRYVQARTVGPAEQSSSSLRFREYNQAFGLRQQEFEAAARKALAAGSLPQ</sequence>
<evidence type="ECO:0000256" key="1">
    <source>
        <dbReference type="SAM" id="Phobius"/>
    </source>
</evidence>
<accession>A0AAU2HD42</accession>
<proteinExistence type="predicted"/>
<feature type="transmembrane region" description="Helical" evidence="1">
    <location>
        <begin position="6"/>
        <end position="28"/>
    </location>
</feature>
<keyword evidence="1" id="KW-0472">Membrane</keyword>
<evidence type="ECO:0000313" key="2">
    <source>
        <dbReference type="EMBL" id="WTU44851.1"/>
    </source>
</evidence>
<dbReference type="AlphaFoldDB" id="A0AAU2HD42"/>
<keyword evidence="1" id="KW-1133">Transmembrane helix</keyword>
<keyword evidence="1" id="KW-0812">Transmembrane</keyword>